<evidence type="ECO:0000313" key="2">
    <source>
        <dbReference type="EMBL" id="RBP07806.1"/>
    </source>
</evidence>
<keyword evidence="1" id="KW-1133">Transmembrane helix</keyword>
<evidence type="ECO:0000313" key="3">
    <source>
        <dbReference type="Proteomes" id="UP000252118"/>
    </source>
</evidence>
<sequence>MNIFLYELKAYRKSTFIWTGALIVLVILFMSMFPSISNEINEFKKLLEGFPEGVRKALGIQVDSIGSLNGYYSYIFLYITLCGAIQAMNLGISISSKEIREKTADFLLTKPVTRTKILSSKILAALTSLLFTNIVYVIAAITVANVVKVENFSLYVFLLISLTLFFNQLIMFAVGIITAVIFPKVKSVISLSLGVVFAFFLIGMVAAAEEATRYLSPFKYFDYSYIMNHEGYEWSFLILGMFLIVLSLIGSFVIYNKKDIHTV</sequence>
<dbReference type="Pfam" id="PF12679">
    <property type="entry name" value="ABC2_membrane_2"/>
    <property type="match status" value="1"/>
</dbReference>
<dbReference type="OrthoDB" id="9800309at2"/>
<keyword evidence="1" id="KW-0472">Membrane</keyword>
<comment type="caution">
    <text evidence="2">The sequence shown here is derived from an EMBL/GenBank/DDBJ whole genome shotgun (WGS) entry which is preliminary data.</text>
</comment>
<gene>
    <name evidence="2" type="ORF">DET59_101173</name>
</gene>
<proteinExistence type="predicted"/>
<feature type="transmembrane region" description="Helical" evidence="1">
    <location>
        <begin position="122"/>
        <end position="146"/>
    </location>
</feature>
<dbReference type="Proteomes" id="UP000252118">
    <property type="component" value="Unassembled WGS sequence"/>
</dbReference>
<evidence type="ECO:0000256" key="1">
    <source>
        <dbReference type="SAM" id="Phobius"/>
    </source>
</evidence>
<feature type="transmembrane region" description="Helical" evidence="1">
    <location>
        <begin position="16"/>
        <end position="36"/>
    </location>
</feature>
<name>A0A366F0V9_9BACI</name>
<dbReference type="RefSeq" id="WP_113967711.1">
    <property type="nucleotide sequence ID" value="NZ_QNRJ01000001.1"/>
</dbReference>
<feature type="transmembrane region" description="Helical" evidence="1">
    <location>
        <begin position="71"/>
        <end position="92"/>
    </location>
</feature>
<feature type="transmembrane region" description="Helical" evidence="1">
    <location>
        <begin position="234"/>
        <end position="255"/>
    </location>
</feature>
<protein>
    <submittedName>
        <fullName evidence="2">ABC-2 type transport system permease protein</fullName>
    </submittedName>
</protein>
<feature type="transmembrane region" description="Helical" evidence="1">
    <location>
        <begin position="188"/>
        <end position="208"/>
    </location>
</feature>
<accession>A0A366F0V9</accession>
<dbReference type="GO" id="GO:0140359">
    <property type="term" value="F:ABC-type transporter activity"/>
    <property type="evidence" value="ECO:0007669"/>
    <property type="project" value="InterPro"/>
</dbReference>
<dbReference type="AlphaFoldDB" id="A0A366F0V9"/>
<dbReference type="GO" id="GO:0005886">
    <property type="term" value="C:plasma membrane"/>
    <property type="evidence" value="ECO:0007669"/>
    <property type="project" value="UniProtKB-SubCell"/>
</dbReference>
<organism evidence="2 3">
    <name type="scientific">Rossellomorea aquimaris</name>
    <dbReference type="NCBI Taxonomy" id="189382"/>
    <lineage>
        <taxon>Bacteria</taxon>
        <taxon>Bacillati</taxon>
        <taxon>Bacillota</taxon>
        <taxon>Bacilli</taxon>
        <taxon>Bacillales</taxon>
        <taxon>Bacillaceae</taxon>
        <taxon>Rossellomorea</taxon>
    </lineage>
</organism>
<dbReference type="EMBL" id="QNRJ01000001">
    <property type="protein sequence ID" value="RBP07806.1"/>
    <property type="molecule type" value="Genomic_DNA"/>
</dbReference>
<keyword evidence="1" id="KW-0812">Transmembrane</keyword>
<reference evidence="2 3" key="1">
    <citation type="submission" date="2018-06" db="EMBL/GenBank/DDBJ databases">
        <title>Freshwater and sediment microbial communities from various areas in North America, analyzing microbe dynamics in response to fracking.</title>
        <authorList>
            <person name="Lamendella R."/>
        </authorList>
    </citation>
    <scope>NUCLEOTIDE SEQUENCE [LARGE SCALE GENOMIC DNA]</scope>
    <source>
        <strain evidence="2 3">97B</strain>
    </source>
</reference>
<feature type="transmembrane region" description="Helical" evidence="1">
    <location>
        <begin position="152"/>
        <end position="181"/>
    </location>
</feature>